<dbReference type="Proteomes" id="UP000811545">
    <property type="component" value="Unassembled WGS sequence"/>
</dbReference>
<sequence>MNDVDSSHTAKQGEADFMIGIGKTNNDGDEFQRYISLCKNKLAGDLDTLSEMRHAKVPVIIQPEIARYGDVLTWN</sequence>
<evidence type="ECO:0000313" key="1">
    <source>
        <dbReference type="EMBL" id="MBT9145726.1"/>
    </source>
</evidence>
<dbReference type="AlphaFoldDB" id="A0A9E2BHL2"/>
<name>A0A9E2BHL2_PSYF1</name>
<dbReference type="EMBL" id="QLTW01000154">
    <property type="protein sequence ID" value="MBT9145726.1"/>
    <property type="molecule type" value="Genomic_DNA"/>
</dbReference>
<protein>
    <submittedName>
        <fullName evidence="1">Uncharacterized protein</fullName>
    </submittedName>
</protein>
<proteinExistence type="predicted"/>
<organism evidence="1 2">
    <name type="scientific">Psychracetigena formicireducens</name>
    <dbReference type="NCBI Taxonomy" id="2986056"/>
    <lineage>
        <taxon>Bacteria</taxon>
        <taxon>Bacillati</taxon>
        <taxon>Candidatus Lithacetigenota</taxon>
        <taxon>Candidatus Psychracetigena</taxon>
    </lineage>
</organism>
<comment type="caution">
    <text evidence="1">The sequence shown here is derived from an EMBL/GenBank/DDBJ whole genome shotgun (WGS) entry which is preliminary data.</text>
</comment>
<evidence type="ECO:0000313" key="2">
    <source>
        <dbReference type="Proteomes" id="UP000811545"/>
    </source>
</evidence>
<gene>
    <name evidence="1" type="ORF">DDT42_01602</name>
</gene>
<accession>A0A9E2BHL2</accession>
<reference evidence="1 2" key="1">
    <citation type="journal article" date="2021" name="bioRxiv">
        <title>Unique metabolic strategies in Hadean analogues reveal hints for primordial physiology.</title>
        <authorList>
            <person name="Nobu M.K."/>
            <person name="Nakai R."/>
            <person name="Tamazawa S."/>
            <person name="Mori H."/>
            <person name="Toyoda A."/>
            <person name="Ijiri A."/>
            <person name="Suzuki S."/>
            <person name="Kurokawa K."/>
            <person name="Kamagata Y."/>
            <person name="Tamaki H."/>
        </authorList>
    </citation>
    <scope>NUCLEOTIDE SEQUENCE [LARGE SCALE GENOMIC DNA]</scope>
    <source>
        <strain evidence="1">BS525</strain>
    </source>
</reference>